<feature type="region of interest" description="Disordered" evidence="1">
    <location>
        <begin position="1"/>
        <end position="28"/>
    </location>
</feature>
<dbReference type="EMBL" id="JAEPRQ010000001">
    <property type="protein sequence ID" value="MBK4214851.1"/>
    <property type="molecule type" value="Genomic_DNA"/>
</dbReference>
<reference evidence="3" key="1">
    <citation type="submission" date="2021-01" db="EMBL/GenBank/DDBJ databases">
        <title>Paracoccus amoyensis sp. nov., isolated from the surface seawater along the coast of Xiamen Island, China.</title>
        <authorList>
            <person name="Lyu L."/>
        </authorList>
    </citation>
    <scope>NUCLEOTIDE SEQUENCE</scope>
    <source>
        <strain evidence="3">MJ17</strain>
    </source>
</reference>
<gene>
    <name evidence="3" type="ORF">JJJ17_02815</name>
</gene>
<keyword evidence="2" id="KW-0472">Membrane</keyword>
<protein>
    <submittedName>
        <fullName evidence="3">Uncharacterized protein</fullName>
    </submittedName>
</protein>
<feature type="transmembrane region" description="Helical" evidence="2">
    <location>
        <begin position="67"/>
        <end position="87"/>
    </location>
</feature>
<evidence type="ECO:0000313" key="3">
    <source>
        <dbReference type="EMBL" id="MBK4214851.1"/>
    </source>
</evidence>
<evidence type="ECO:0000256" key="1">
    <source>
        <dbReference type="SAM" id="MobiDB-lite"/>
    </source>
</evidence>
<name>A0A934S9W7_9RHOB</name>
<proteinExistence type="predicted"/>
<keyword evidence="2" id="KW-0812">Transmembrane</keyword>
<keyword evidence="2" id="KW-1133">Transmembrane helix</keyword>
<evidence type="ECO:0000313" key="4">
    <source>
        <dbReference type="Proteomes" id="UP000640485"/>
    </source>
</evidence>
<dbReference type="AlphaFoldDB" id="A0A934S9W7"/>
<feature type="transmembrane region" description="Helical" evidence="2">
    <location>
        <begin position="38"/>
        <end position="61"/>
    </location>
</feature>
<accession>A0A934S9W7</accession>
<dbReference type="RefSeq" id="WP_200683620.1">
    <property type="nucleotide sequence ID" value="NZ_JAEPRQ010000001.1"/>
</dbReference>
<sequence>MQDHQQRDPDEDEPQDDGPVMSREEADRLLAQHREKPATILLTWIVRVLIVGLVLLVLNHFFGPLEWMWLGLALYALVSLFSSFALARLKRRQYEQLAKIATGQRD</sequence>
<organism evidence="3 4">
    <name type="scientific">Paracoccus caeni</name>
    <dbReference type="NCBI Taxonomy" id="657651"/>
    <lineage>
        <taxon>Bacteria</taxon>
        <taxon>Pseudomonadati</taxon>
        <taxon>Pseudomonadota</taxon>
        <taxon>Alphaproteobacteria</taxon>
        <taxon>Rhodobacterales</taxon>
        <taxon>Paracoccaceae</taxon>
        <taxon>Paracoccus</taxon>
    </lineage>
</organism>
<dbReference type="Proteomes" id="UP000640485">
    <property type="component" value="Unassembled WGS sequence"/>
</dbReference>
<comment type="caution">
    <text evidence="3">The sequence shown here is derived from an EMBL/GenBank/DDBJ whole genome shotgun (WGS) entry which is preliminary data.</text>
</comment>
<keyword evidence="4" id="KW-1185">Reference proteome</keyword>
<evidence type="ECO:0000256" key="2">
    <source>
        <dbReference type="SAM" id="Phobius"/>
    </source>
</evidence>